<organism evidence="2 3">
    <name type="scientific">Vallitalea pronyensis</name>
    <dbReference type="NCBI Taxonomy" id="1348613"/>
    <lineage>
        <taxon>Bacteria</taxon>
        <taxon>Bacillati</taxon>
        <taxon>Bacillota</taxon>
        <taxon>Clostridia</taxon>
        <taxon>Lachnospirales</taxon>
        <taxon>Vallitaleaceae</taxon>
        <taxon>Vallitalea</taxon>
    </lineage>
</organism>
<dbReference type="EMBL" id="CP058649">
    <property type="protein sequence ID" value="QUI21131.1"/>
    <property type="molecule type" value="Genomic_DNA"/>
</dbReference>
<evidence type="ECO:0000313" key="2">
    <source>
        <dbReference type="EMBL" id="QUI21131.1"/>
    </source>
</evidence>
<dbReference type="SUPFAM" id="SSF51905">
    <property type="entry name" value="FAD/NAD(P)-binding domain"/>
    <property type="match status" value="1"/>
</dbReference>
<dbReference type="Gene3D" id="3.30.9.10">
    <property type="entry name" value="D-Amino Acid Oxidase, subunit A, domain 2"/>
    <property type="match status" value="1"/>
</dbReference>
<gene>
    <name evidence="2" type="ORF">HZI73_01990</name>
</gene>
<dbReference type="InterPro" id="IPR036188">
    <property type="entry name" value="FAD/NAD-bd_sf"/>
</dbReference>
<proteinExistence type="predicted"/>
<feature type="domain" description="FAD dependent oxidoreductase" evidence="1">
    <location>
        <begin position="8"/>
        <end position="220"/>
    </location>
</feature>
<sequence>MGMVIEADYIVLGAGMYGLYASQLLVQNGYKTVVLEYDEDSFSRASYINQARVHRGYHYPRSYATAMKSASYFRRFYEDFHFAISSKLTKIYGIAQHYSMTNSKQFKSFCEKAGIPCREVATQTYYKPHLVEQAFLTEEYVLDAKCIKDYFHEKLRETKRCSIHYQVGLKDVTIKGKKYHIKTDDGHVFIAPQVINTTYASVNQVLKKFHVDPFPIRYEMSEIILCQVKNLYKDLGLTLMDGPFFSIMPFGFSGYHSLTSVTFTHHKACYEALPTFQCQQHNPLCTMEQLANCNTCSARPKSFYNSMKQMANKFLAMDMGIQYKTSLFAIKPLLETSKMDDARPTIIKIDGDQQRGPTLMTVLSGKINTVYDLKKVIE</sequence>
<dbReference type="KEGG" id="vpy:HZI73_01990"/>
<dbReference type="Pfam" id="PF01266">
    <property type="entry name" value="DAO"/>
    <property type="match status" value="1"/>
</dbReference>
<dbReference type="RefSeq" id="WP_212696593.1">
    <property type="nucleotide sequence ID" value="NZ_CP058649.1"/>
</dbReference>
<protein>
    <submittedName>
        <fullName evidence="2">FAD-binding oxidoreductase</fullName>
    </submittedName>
</protein>
<reference evidence="2" key="1">
    <citation type="submission" date="2020-07" db="EMBL/GenBank/DDBJ databases">
        <title>Vallitalea pronyensis genome.</title>
        <authorList>
            <person name="Postec A."/>
        </authorList>
    </citation>
    <scope>NUCLEOTIDE SEQUENCE</scope>
    <source>
        <strain evidence="2">FatNI3</strain>
    </source>
</reference>
<dbReference type="Proteomes" id="UP000683246">
    <property type="component" value="Chromosome"/>
</dbReference>
<dbReference type="AlphaFoldDB" id="A0A8J8SF07"/>
<keyword evidence="3" id="KW-1185">Reference proteome</keyword>
<dbReference type="Gene3D" id="3.50.50.60">
    <property type="entry name" value="FAD/NAD(P)-binding domain"/>
    <property type="match status" value="1"/>
</dbReference>
<evidence type="ECO:0000313" key="3">
    <source>
        <dbReference type="Proteomes" id="UP000683246"/>
    </source>
</evidence>
<name>A0A8J8SF07_9FIRM</name>
<dbReference type="InterPro" id="IPR006076">
    <property type="entry name" value="FAD-dep_OxRdtase"/>
</dbReference>
<evidence type="ECO:0000259" key="1">
    <source>
        <dbReference type="Pfam" id="PF01266"/>
    </source>
</evidence>
<accession>A0A8J8SF07</accession>